<feature type="transmembrane region" description="Helical" evidence="7">
    <location>
        <begin position="30"/>
        <end position="50"/>
    </location>
</feature>
<reference evidence="9" key="1">
    <citation type="submission" date="2016-03" db="EMBL/GenBank/DDBJ databases">
        <title>Draft genome sequence of Rosellinia necatrix.</title>
        <authorList>
            <person name="Kanematsu S."/>
        </authorList>
    </citation>
    <scope>NUCLEOTIDE SEQUENCE [LARGE SCALE GENOMIC DNA]</scope>
    <source>
        <strain evidence="9">W97</strain>
    </source>
</reference>
<comment type="subcellular location">
    <subcellularLocation>
        <location evidence="1">Membrane</location>
        <topology evidence="1">Multi-pass membrane protein</topology>
    </subcellularLocation>
</comment>
<evidence type="ECO:0000259" key="8">
    <source>
        <dbReference type="Pfam" id="PF20684"/>
    </source>
</evidence>
<dbReference type="GO" id="GO:0016020">
    <property type="term" value="C:membrane"/>
    <property type="evidence" value="ECO:0007669"/>
    <property type="project" value="UniProtKB-SubCell"/>
</dbReference>
<dbReference type="Proteomes" id="UP000054516">
    <property type="component" value="Unassembled WGS sequence"/>
</dbReference>
<evidence type="ECO:0000313" key="9">
    <source>
        <dbReference type="EMBL" id="GAP92557.2"/>
    </source>
</evidence>
<gene>
    <name evidence="9" type="ORF">SAMD00023353_8800300</name>
</gene>
<protein>
    <submittedName>
        <fullName evidence="9">Putative 60S ribosomal protein l36 protein</fullName>
    </submittedName>
</protein>
<keyword evidence="2 7" id="KW-0812">Transmembrane</keyword>
<keyword evidence="3 7" id="KW-1133">Transmembrane helix</keyword>
<organism evidence="9">
    <name type="scientific">Rosellinia necatrix</name>
    <name type="common">White root-rot fungus</name>
    <dbReference type="NCBI Taxonomy" id="77044"/>
    <lineage>
        <taxon>Eukaryota</taxon>
        <taxon>Fungi</taxon>
        <taxon>Dikarya</taxon>
        <taxon>Ascomycota</taxon>
        <taxon>Pezizomycotina</taxon>
        <taxon>Sordariomycetes</taxon>
        <taxon>Xylariomycetidae</taxon>
        <taxon>Xylariales</taxon>
        <taxon>Xylariaceae</taxon>
        <taxon>Rosellinia</taxon>
    </lineage>
</organism>
<dbReference type="STRING" id="77044.A0A1W2TVC0"/>
<dbReference type="PANTHER" id="PTHR33048">
    <property type="entry name" value="PTH11-LIKE INTEGRAL MEMBRANE PROTEIN (AFU_ORTHOLOGUE AFUA_5G11245)"/>
    <property type="match status" value="1"/>
</dbReference>
<dbReference type="OrthoDB" id="444631at2759"/>
<comment type="similarity">
    <text evidence="5">Belongs to the SAT4 family.</text>
</comment>
<feature type="transmembrane region" description="Helical" evidence="7">
    <location>
        <begin position="154"/>
        <end position="176"/>
    </location>
</feature>
<evidence type="ECO:0000256" key="3">
    <source>
        <dbReference type="ARBA" id="ARBA00022989"/>
    </source>
</evidence>
<dbReference type="OMA" id="AYAGPHE"/>
<keyword evidence="10" id="KW-1185">Reference proteome</keyword>
<dbReference type="PANTHER" id="PTHR33048:SF158">
    <property type="entry name" value="MEMBRANE PROTEIN PTH11-LIKE, PUTATIVE-RELATED"/>
    <property type="match status" value="1"/>
</dbReference>
<dbReference type="AlphaFoldDB" id="A0A1W2TVC0"/>
<evidence type="ECO:0000256" key="6">
    <source>
        <dbReference type="SAM" id="MobiDB-lite"/>
    </source>
</evidence>
<dbReference type="GO" id="GO:0005840">
    <property type="term" value="C:ribosome"/>
    <property type="evidence" value="ECO:0007669"/>
    <property type="project" value="UniProtKB-KW"/>
</dbReference>
<keyword evidence="4 7" id="KW-0472">Membrane</keyword>
<feature type="transmembrane region" description="Helical" evidence="7">
    <location>
        <begin position="70"/>
        <end position="92"/>
    </location>
</feature>
<feature type="region of interest" description="Disordered" evidence="6">
    <location>
        <begin position="278"/>
        <end position="300"/>
    </location>
</feature>
<sequence>MENSYAVRHIPTVHTAGGPIYWLAGKGMRAGLVVITWLATLLYLVIIAPIKCAILLEWVDIFVPKGERNYFTYASWATCFAFVSLSVIIFVLDLVNCTPFESNWDPLVPGRVCKFQIAQFGFASSTTNFVLDLIPIFLAQKVIWGLRLPAHKKWGVSIIFLVGLAGCAASLVRLYYSTRFYVSNDTSYYFSILAITSLAETTAANLVLCAPFIPKAAFGLKQSRAATAIRSYRASKSEETYTNSTSDAYLELREPRRAPAAKSREHWFTSSKVLSTGTTTTTAVKTSHESNGPLRQPETA</sequence>
<dbReference type="InterPro" id="IPR049326">
    <property type="entry name" value="Rhodopsin_dom_fungi"/>
</dbReference>
<evidence type="ECO:0000256" key="1">
    <source>
        <dbReference type="ARBA" id="ARBA00004141"/>
    </source>
</evidence>
<evidence type="ECO:0000256" key="5">
    <source>
        <dbReference type="ARBA" id="ARBA00038359"/>
    </source>
</evidence>
<evidence type="ECO:0000256" key="4">
    <source>
        <dbReference type="ARBA" id="ARBA00023136"/>
    </source>
</evidence>
<feature type="transmembrane region" description="Helical" evidence="7">
    <location>
        <begin position="188"/>
        <end position="213"/>
    </location>
</feature>
<evidence type="ECO:0000313" key="10">
    <source>
        <dbReference type="Proteomes" id="UP000054516"/>
    </source>
</evidence>
<keyword evidence="9" id="KW-0687">Ribonucleoprotein</keyword>
<evidence type="ECO:0000256" key="7">
    <source>
        <dbReference type="SAM" id="Phobius"/>
    </source>
</evidence>
<dbReference type="EMBL" id="DF977533">
    <property type="protein sequence ID" value="GAP92557.2"/>
    <property type="molecule type" value="Genomic_DNA"/>
</dbReference>
<accession>A0A1W2TVC0</accession>
<feature type="domain" description="Rhodopsin" evidence="8">
    <location>
        <begin position="19"/>
        <end position="213"/>
    </location>
</feature>
<proteinExistence type="inferred from homology"/>
<keyword evidence="9" id="KW-0689">Ribosomal protein</keyword>
<name>A0A1W2TVC0_ROSNE</name>
<evidence type="ECO:0000256" key="2">
    <source>
        <dbReference type="ARBA" id="ARBA00022692"/>
    </source>
</evidence>
<dbReference type="Pfam" id="PF20684">
    <property type="entry name" value="Fung_rhodopsin"/>
    <property type="match status" value="1"/>
</dbReference>
<dbReference type="InterPro" id="IPR052337">
    <property type="entry name" value="SAT4-like"/>
</dbReference>